<dbReference type="Pfam" id="PF04140">
    <property type="entry name" value="ICMT"/>
    <property type="match status" value="1"/>
</dbReference>
<dbReference type="InterPro" id="IPR007269">
    <property type="entry name" value="ICMT_MeTrfase"/>
</dbReference>
<dbReference type="PANTHER" id="PTHR43847:SF1">
    <property type="entry name" value="BLL3993 PROTEIN"/>
    <property type="match status" value="1"/>
</dbReference>
<keyword evidence="2 5" id="KW-0812">Transmembrane</keyword>
<comment type="subcellular location">
    <subcellularLocation>
        <location evidence="1">Membrane</location>
        <topology evidence="1">Multi-pass membrane protein</topology>
    </subcellularLocation>
</comment>
<evidence type="ECO:0000256" key="3">
    <source>
        <dbReference type="ARBA" id="ARBA00022989"/>
    </source>
</evidence>
<name>A0ABU6KDC8_9BACI</name>
<keyword evidence="3 5" id="KW-1133">Transmembrane helix</keyword>
<dbReference type="Proteomes" id="UP001335737">
    <property type="component" value="Unassembled WGS sequence"/>
</dbReference>
<evidence type="ECO:0000256" key="2">
    <source>
        <dbReference type="ARBA" id="ARBA00022692"/>
    </source>
</evidence>
<protein>
    <submittedName>
        <fullName evidence="6">Isoprenylcysteine carboxylmethyltransferase family protein</fullName>
    </submittedName>
</protein>
<evidence type="ECO:0000313" key="7">
    <source>
        <dbReference type="Proteomes" id="UP001335737"/>
    </source>
</evidence>
<keyword evidence="4 5" id="KW-0472">Membrane</keyword>
<dbReference type="Gene3D" id="1.20.120.1630">
    <property type="match status" value="1"/>
</dbReference>
<evidence type="ECO:0000256" key="1">
    <source>
        <dbReference type="ARBA" id="ARBA00004141"/>
    </source>
</evidence>
<comment type="caution">
    <text evidence="6">The sequence shown here is derived from an EMBL/GenBank/DDBJ whole genome shotgun (WGS) entry which is preliminary data.</text>
</comment>
<gene>
    <name evidence="6" type="ORF">QGM71_03245</name>
</gene>
<dbReference type="InterPro" id="IPR052527">
    <property type="entry name" value="Metal_cation-efflux_comp"/>
</dbReference>
<evidence type="ECO:0000256" key="4">
    <source>
        <dbReference type="ARBA" id="ARBA00023136"/>
    </source>
</evidence>
<proteinExistence type="predicted"/>
<feature type="transmembrane region" description="Helical" evidence="5">
    <location>
        <begin position="119"/>
        <end position="149"/>
    </location>
</feature>
<feature type="transmembrane region" description="Helical" evidence="5">
    <location>
        <begin position="38"/>
        <end position="55"/>
    </location>
</feature>
<reference evidence="6 7" key="1">
    <citation type="journal article" date="2024" name="Int. J. Syst. Evol. Microbiol.">
        <title>Virgibacillus tibetensis sp. nov., isolated from salt lake on the Tibetan Plateau of China.</title>
        <authorList>
            <person name="Phurbu D."/>
            <person name="Liu Z.-X."/>
            <person name="Wang R."/>
            <person name="Zheng Y.-Y."/>
            <person name="Liu H.-C."/>
            <person name="Zhou Y.-G."/>
            <person name="Yu Y.-J."/>
            <person name="Li A.-H."/>
        </authorList>
    </citation>
    <scope>NUCLEOTIDE SEQUENCE [LARGE SCALE GENOMIC DNA]</scope>
    <source>
        <strain evidence="6 7">C22-A2</strain>
    </source>
</reference>
<sequence>MWGLISVIIIQRLVELNIAKKNEKWMKERGGIERGQSHYKWFIILHVLFFISLLLESMMRDVTHVTLNYFLFAVFILTQLIRIWCIRTLGKFWNTKIIISPNFSLVSEGPYKFVKHPNYIIVGIELIVIPLLFGAYITAVVFPILHVLLLTIRIPSEEKALAEVKFSRERNENH</sequence>
<dbReference type="EMBL" id="JARZFX010000001">
    <property type="protein sequence ID" value="MEC5422507.1"/>
    <property type="molecule type" value="Genomic_DNA"/>
</dbReference>
<keyword evidence="7" id="KW-1185">Reference proteome</keyword>
<evidence type="ECO:0000313" key="6">
    <source>
        <dbReference type="EMBL" id="MEC5422507.1"/>
    </source>
</evidence>
<feature type="transmembrane region" description="Helical" evidence="5">
    <location>
        <begin position="67"/>
        <end position="84"/>
    </location>
</feature>
<dbReference type="PANTHER" id="PTHR43847">
    <property type="entry name" value="BLL3993 PROTEIN"/>
    <property type="match status" value="1"/>
</dbReference>
<accession>A0ABU6KDC8</accession>
<organism evidence="6 7">
    <name type="scientific">Virgibacillus tibetensis</name>
    <dbReference type="NCBI Taxonomy" id="3042313"/>
    <lineage>
        <taxon>Bacteria</taxon>
        <taxon>Bacillati</taxon>
        <taxon>Bacillota</taxon>
        <taxon>Bacilli</taxon>
        <taxon>Bacillales</taxon>
        <taxon>Bacillaceae</taxon>
        <taxon>Virgibacillus</taxon>
    </lineage>
</organism>
<evidence type="ECO:0000256" key="5">
    <source>
        <dbReference type="SAM" id="Phobius"/>
    </source>
</evidence>